<evidence type="ECO:0000313" key="2">
    <source>
        <dbReference type="EMBL" id="GJT63676.1"/>
    </source>
</evidence>
<dbReference type="Proteomes" id="UP001151760">
    <property type="component" value="Unassembled WGS sequence"/>
</dbReference>
<feature type="compositionally biased region" description="Low complexity" evidence="1">
    <location>
        <begin position="117"/>
        <end position="131"/>
    </location>
</feature>
<protein>
    <submittedName>
        <fullName evidence="2">Uncharacterized protein</fullName>
    </submittedName>
</protein>
<reference evidence="2" key="2">
    <citation type="submission" date="2022-01" db="EMBL/GenBank/DDBJ databases">
        <authorList>
            <person name="Yamashiro T."/>
            <person name="Shiraishi A."/>
            <person name="Satake H."/>
            <person name="Nakayama K."/>
        </authorList>
    </citation>
    <scope>NUCLEOTIDE SEQUENCE</scope>
</reference>
<name>A0ABQ5FK66_9ASTR</name>
<sequence length="138" mass="15894">MPTEMELSLEQTQPRSDPHGFEGYLKKVVKLKYMFQDFRYSDTARLSRSDEVLKLKNFKKDATLKLSKSSNQEWYEHVGPEVASPQDGKVSRWQRGCAWLMISKCSRSQCQIQVQGTSSTQKSKITTTYSQEKVKSTS</sequence>
<feature type="region of interest" description="Disordered" evidence="1">
    <location>
        <begin position="117"/>
        <end position="138"/>
    </location>
</feature>
<evidence type="ECO:0000313" key="3">
    <source>
        <dbReference type="Proteomes" id="UP001151760"/>
    </source>
</evidence>
<organism evidence="2 3">
    <name type="scientific">Tanacetum coccineum</name>
    <dbReference type="NCBI Taxonomy" id="301880"/>
    <lineage>
        <taxon>Eukaryota</taxon>
        <taxon>Viridiplantae</taxon>
        <taxon>Streptophyta</taxon>
        <taxon>Embryophyta</taxon>
        <taxon>Tracheophyta</taxon>
        <taxon>Spermatophyta</taxon>
        <taxon>Magnoliopsida</taxon>
        <taxon>eudicotyledons</taxon>
        <taxon>Gunneridae</taxon>
        <taxon>Pentapetalae</taxon>
        <taxon>asterids</taxon>
        <taxon>campanulids</taxon>
        <taxon>Asterales</taxon>
        <taxon>Asteraceae</taxon>
        <taxon>Asteroideae</taxon>
        <taxon>Anthemideae</taxon>
        <taxon>Anthemidinae</taxon>
        <taxon>Tanacetum</taxon>
    </lineage>
</organism>
<keyword evidence="3" id="KW-1185">Reference proteome</keyword>
<accession>A0ABQ5FK66</accession>
<reference evidence="2" key="1">
    <citation type="journal article" date="2022" name="Int. J. Mol. Sci.">
        <title>Draft Genome of Tanacetum Coccineum: Genomic Comparison of Closely Related Tanacetum-Family Plants.</title>
        <authorList>
            <person name="Yamashiro T."/>
            <person name="Shiraishi A."/>
            <person name="Nakayama K."/>
            <person name="Satake H."/>
        </authorList>
    </citation>
    <scope>NUCLEOTIDE SEQUENCE</scope>
</reference>
<proteinExistence type="predicted"/>
<comment type="caution">
    <text evidence="2">The sequence shown here is derived from an EMBL/GenBank/DDBJ whole genome shotgun (WGS) entry which is preliminary data.</text>
</comment>
<gene>
    <name evidence="2" type="ORF">Tco_1015156</name>
</gene>
<evidence type="ECO:0000256" key="1">
    <source>
        <dbReference type="SAM" id="MobiDB-lite"/>
    </source>
</evidence>
<dbReference type="EMBL" id="BQNB010017480">
    <property type="protein sequence ID" value="GJT63676.1"/>
    <property type="molecule type" value="Genomic_DNA"/>
</dbReference>